<evidence type="ECO:0000313" key="1">
    <source>
        <dbReference type="EMBL" id="RDY13365.1"/>
    </source>
</evidence>
<feature type="non-terminal residue" evidence="1">
    <location>
        <position position="1"/>
    </location>
</feature>
<evidence type="ECO:0000313" key="2">
    <source>
        <dbReference type="Proteomes" id="UP000257109"/>
    </source>
</evidence>
<protein>
    <recommendedName>
        <fullName evidence="3">Reverse transcriptase domain-containing protein</fullName>
    </recommendedName>
</protein>
<gene>
    <name evidence="1" type="ORF">CR513_01744</name>
</gene>
<proteinExistence type="predicted"/>
<dbReference type="AlphaFoldDB" id="A0A371IEG3"/>
<comment type="caution">
    <text evidence="1">The sequence shown here is derived from an EMBL/GenBank/DDBJ whole genome shotgun (WGS) entry which is preliminary data.</text>
</comment>
<keyword evidence="2" id="KW-1185">Reference proteome</keyword>
<dbReference type="Proteomes" id="UP000257109">
    <property type="component" value="Unassembled WGS sequence"/>
</dbReference>
<evidence type="ECO:0008006" key="3">
    <source>
        <dbReference type="Google" id="ProtNLM"/>
    </source>
</evidence>
<dbReference type="EMBL" id="QJKJ01000292">
    <property type="protein sequence ID" value="RDY13365.1"/>
    <property type="molecule type" value="Genomic_DNA"/>
</dbReference>
<reference evidence="1" key="1">
    <citation type="submission" date="2018-05" db="EMBL/GenBank/DDBJ databases">
        <title>Draft genome of Mucuna pruriens seed.</title>
        <authorList>
            <person name="Nnadi N.E."/>
            <person name="Vos R."/>
            <person name="Hasami M.H."/>
            <person name="Devisetty U.K."/>
            <person name="Aguiy J.C."/>
        </authorList>
    </citation>
    <scope>NUCLEOTIDE SEQUENCE [LARGE SCALE GENOMIC DNA]</scope>
    <source>
        <strain evidence="1">JCA_2017</strain>
    </source>
</reference>
<accession>A0A371IEG3</accession>
<sequence length="101" mass="12391">MIEHKLRKETKMTKNQFGFMLGRFITKVIYLLRRLIDMYQSKERDLHILRFCSNRSIVEAFENENCLCELYIRHSKMKYAHCNFSKKKEEYDLEKNGRFTL</sequence>
<name>A0A371IEG3_MUCPR</name>
<organism evidence="1 2">
    <name type="scientific">Mucuna pruriens</name>
    <name type="common">Velvet bean</name>
    <name type="synonym">Dolichos pruriens</name>
    <dbReference type="NCBI Taxonomy" id="157652"/>
    <lineage>
        <taxon>Eukaryota</taxon>
        <taxon>Viridiplantae</taxon>
        <taxon>Streptophyta</taxon>
        <taxon>Embryophyta</taxon>
        <taxon>Tracheophyta</taxon>
        <taxon>Spermatophyta</taxon>
        <taxon>Magnoliopsida</taxon>
        <taxon>eudicotyledons</taxon>
        <taxon>Gunneridae</taxon>
        <taxon>Pentapetalae</taxon>
        <taxon>rosids</taxon>
        <taxon>fabids</taxon>
        <taxon>Fabales</taxon>
        <taxon>Fabaceae</taxon>
        <taxon>Papilionoideae</taxon>
        <taxon>50 kb inversion clade</taxon>
        <taxon>NPAAA clade</taxon>
        <taxon>indigoferoid/millettioid clade</taxon>
        <taxon>Phaseoleae</taxon>
        <taxon>Mucuna</taxon>
    </lineage>
</organism>
<dbReference type="OrthoDB" id="1245115at2759"/>